<dbReference type="AlphaFoldDB" id="A0A2P5HN74"/>
<name>A0A2P5HN74_DIAHE</name>
<reference evidence="1" key="1">
    <citation type="submission" date="2017-09" db="EMBL/GenBank/DDBJ databases">
        <title>Polyketide synthases of a Diaporthe helianthi virulent isolate.</title>
        <authorList>
            <person name="Baroncelli R."/>
        </authorList>
    </citation>
    <scope>NUCLEOTIDE SEQUENCE [LARGE SCALE GENOMIC DNA]</scope>
    <source>
        <strain evidence="1">7/96</strain>
    </source>
</reference>
<keyword evidence="2" id="KW-1185">Reference proteome</keyword>
<dbReference type="Proteomes" id="UP000094444">
    <property type="component" value="Unassembled WGS sequence"/>
</dbReference>
<sequence>MASETKQAIIITAWPCVGKTFFAVNNAKEECPPIHLDSSAYDLKSSAGTEKYVEHIESEARGSPNSILLVSSHAEVRELLRRKGLKYVAVSVNHLEDWKKRQLRRLNDDPEHKNAHQGLLKKGIAEWDTWKAREAGEKGAKIVLGNEEYLSDIGVEQIHNLWKAYL</sequence>
<dbReference type="EMBL" id="MAVT02001190">
    <property type="protein sequence ID" value="POS71706.1"/>
    <property type="molecule type" value="Genomic_DNA"/>
</dbReference>
<proteinExistence type="predicted"/>
<protein>
    <submittedName>
        <fullName evidence="1">Uncharacterized protein</fullName>
    </submittedName>
</protein>
<dbReference type="OrthoDB" id="3471201at2759"/>
<dbReference type="InParanoid" id="A0A2P5HN74"/>
<comment type="caution">
    <text evidence="1">The sequence shown here is derived from an EMBL/GenBank/DDBJ whole genome shotgun (WGS) entry which is preliminary data.</text>
</comment>
<evidence type="ECO:0000313" key="2">
    <source>
        <dbReference type="Proteomes" id="UP000094444"/>
    </source>
</evidence>
<gene>
    <name evidence="1" type="ORF">DHEL01_v209900</name>
</gene>
<organism evidence="1 2">
    <name type="scientific">Diaporthe helianthi</name>
    <dbReference type="NCBI Taxonomy" id="158607"/>
    <lineage>
        <taxon>Eukaryota</taxon>
        <taxon>Fungi</taxon>
        <taxon>Dikarya</taxon>
        <taxon>Ascomycota</taxon>
        <taxon>Pezizomycotina</taxon>
        <taxon>Sordariomycetes</taxon>
        <taxon>Sordariomycetidae</taxon>
        <taxon>Diaporthales</taxon>
        <taxon>Diaporthaceae</taxon>
        <taxon>Diaporthe</taxon>
    </lineage>
</organism>
<accession>A0A2P5HN74</accession>
<evidence type="ECO:0000313" key="1">
    <source>
        <dbReference type="EMBL" id="POS71706.1"/>
    </source>
</evidence>